<gene>
    <name evidence="11" type="ORF">METZ01_LOCUS71243</name>
</gene>
<dbReference type="InterPro" id="IPR012910">
    <property type="entry name" value="Plug_dom"/>
</dbReference>
<dbReference type="GO" id="GO:0015344">
    <property type="term" value="F:siderophore uptake transmembrane transporter activity"/>
    <property type="evidence" value="ECO:0007669"/>
    <property type="project" value="TreeGrafter"/>
</dbReference>
<evidence type="ECO:0000256" key="3">
    <source>
        <dbReference type="ARBA" id="ARBA00022692"/>
    </source>
</evidence>
<dbReference type="InterPro" id="IPR000531">
    <property type="entry name" value="Beta-barrel_TonB"/>
</dbReference>
<dbReference type="SUPFAM" id="SSF49464">
    <property type="entry name" value="Carboxypeptidase regulatory domain-like"/>
    <property type="match status" value="1"/>
</dbReference>
<dbReference type="Gene3D" id="2.60.40.1120">
    <property type="entry name" value="Carboxypeptidase-like, regulatory domain"/>
    <property type="match status" value="1"/>
</dbReference>
<comment type="subcellular location">
    <subcellularLocation>
        <location evidence="1">Cell outer membrane</location>
        <topology evidence="1">Multi-pass membrane protein</topology>
    </subcellularLocation>
</comment>
<proteinExistence type="predicted"/>
<dbReference type="Gene3D" id="2.170.130.10">
    <property type="entry name" value="TonB-dependent receptor, plug domain"/>
    <property type="match status" value="1"/>
</dbReference>
<keyword evidence="8" id="KW-0998">Cell outer membrane</keyword>
<dbReference type="Pfam" id="PF13715">
    <property type="entry name" value="CarbopepD_reg_2"/>
    <property type="match status" value="1"/>
</dbReference>
<dbReference type="PANTHER" id="PTHR30069">
    <property type="entry name" value="TONB-DEPENDENT OUTER MEMBRANE RECEPTOR"/>
    <property type="match status" value="1"/>
</dbReference>
<dbReference type="PANTHER" id="PTHR30069:SF29">
    <property type="entry name" value="HEMOGLOBIN AND HEMOGLOBIN-HAPTOGLOBIN-BINDING PROTEIN 1-RELATED"/>
    <property type="match status" value="1"/>
</dbReference>
<dbReference type="Gene3D" id="2.40.170.20">
    <property type="entry name" value="TonB-dependent receptor, beta-barrel domain"/>
    <property type="match status" value="1"/>
</dbReference>
<protein>
    <recommendedName>
        <fullName evidence="12">TonB-dependent receptor plug domain-containing protein</fullName>
    </recommendedName>
</protein>
<evidence type="ECO:0000256" key="5">
    <source>
        <dbReference type="ARBA" id="ARBA00023077"/>
    </source>
</evidence>
<dbReference type="EMBL" id="UINC01005006">
    <property type="protein sequence ID" value="SVA18389.1"/>
    <property type="molecule type" value="Genomic_DNA"/>
</dbReference>
<keyword evidence="6" id="KW-0472">Membrane</keyword>
<evidence type="ECO:0000256" key="1">
    <source>
        <dbReference type="ARBA" id="ARBA00004571"/>
    </source>
</evidence>
<evidence type="ECO:0000256" key="2">
    <source>
        <dbReference type="ARBA" id="ARBA00022448"/>
    </source>
</evidence>
<dbReference type="InterPro" id="IPR037066">
    <property type="entry name" value="Plug_dom_sf"/>
</dbReference>
<evidence type="ECO:0000259" key="10">
    <source>
        <dbReference type="Pfam" id="PF07715"/>
    </source>
</evidence>
<evidence type="ECO:0008006" key="12">
    <source>
        <dbReference type="Google" id="ProtNLM"/>
    </source>
</evidence>
<evidence type="ECO:0000256" key="4">
    <source>
        <dbReference type="ARBA" id="ARBA00022729"/>
    </source>
</evidence>
<evidence type="ECO:0000256" key="6">
    <source>
        <dbReference type="ARBA" id="ARBA00023136"/>
    </source>
</evidence>
<organism evidence="11">
    <name type="scientific">marine metagenome</name>
    <dbReference type="NCBI Taxonomy" id="408172"/>
    <lineage>
        <taxon>unclassified sequences</taxon>
        <taxon>metagenomes</taxon>
        <taxon>ecological metagenomes</taxon>
    </lineage>
</organism>
<evidence type="ECO:0000256" key="7">
    <source>
        <dbReference type="ARBA" id="ARBA00023170"/>
    </source>
</evidence>
<dbReference type="Pfam" id="PF07715">
    <property type="entry name" value="Plug"/>
    <property type="match status" value="1"/>
</dbReference>
<reference evidence="11" key="1">
    <citation type="submission" date="2018-05" db="EMBL/GenBank/DDBJ databases">
        <authorList>
            <person name="Lanie J.A."/>
            <person name="Ng W.-L."/>
            <person name="Kazmierczak K.M."/>
            <person name="Andrzejewski T.M."/>
            <person name="Davidsen T.M."/>
            <person name="Wayne K.J."/>
            <person name="Tettelin H."/>
            <person name="Glass J.I."/>
            <person name="Rusch D."/>
            <person name="Podicherti R."/>
            <person name="Tsui H.-C.T."/>
            <person name="Winkler M.E."/>
        </authorList>
    </citation>
    <scope>NUCLEOTIDE SEQUENCE</scope>
</reference>
<dbReference type="InterPro" id="IPR039426">
    <property type="entry name" value="TonB-dep_rcpt-like"/>
</dbReference>
<keyword evidence="5" id="KW-0798">TonB box</keyword>
<evidence type="ECO:0000256" key="8">
    <source>
        <dbReference type="ARBA" id="ARBA00023237"/>
    </source>
</evidence>
<dbReference type="InterPro" id="IPR008969">
    <property type="entry name" value="CarboxyPept-like_regulatory"/>
</dbReference>
<dbReference type="InterPro" id="IPR036942">
    <property type="entry name" value="Beta-barrel_TonB_sf"/>
</dbReference>
<evidence type="ECO:0000259" key="9">
    <source>
        <dbReference type="Pfam" id="PF00593"/>
    </source>
</evidence>
<sequence length="813" mass="93385">MKILKCILLLFFIITVNAQEMSTISGFVRDDATGEPISYANVFLSETSIGSATNVDGYFVITYVPPGSYQLLASMIGFEIHKEDVNIAENENIRINIRLRQAVLEGAEVTVTAERQKFEQEIESSKISLNLREINTVPGFIEADVFRTLQMLPGVQSGSDFSSALYVRGSTPDQNLIMLDGITVYNPYHFGGIFSTFNTDAIKEADFHAGGFPARYGGRMGAILNVINREGNTEKITGSGNISLISSKVLIEGPIPERNGIKGSWLLSGRRTYIDKIIDLFSRGRAEFPYHFYDYQIKTNIDLGPDHRLTYSRFYGDDILRFSASDRTSDIDGGTTESEYGVDWPWGNHTNGLTWRWIVSPNIVAKTFLASSRYRYDFDFYFDNKETYIDNDSTIHNDFAFDIVYKDIIKDRTLETEIIWKANDRHTITGGFQRKDINFDLSNEYIITTLDTTFTSKPLDMKNRTRELAAYVQDKWDVTDKIKFQGGLRFAHYNLHDKVYVEPRIGMKYNIANDMSFKMNWGRYHQFLITANDPDENFRLIDLWMGLPEDKPASVSDHAILGFEYFSPKNILYRVETYYKDFNHLLSLKQGDVYEENEGEVQSTPFNEFWDTDAYAYGLELLVKKTSGKFKGWVGYTLAKTFYYTPPNGWYAPNHDRVHTLNVVTTVELPNWVSDNLEMNAAITGSSGNPYTPIIGRANDWEQEIRGGRANYPGAPSEMNWFSSNKYLVDKKNSGRYPSYFRLDIGITRKNRRLFKWRYDSYIQIINVTNHENALSYLHRTRTDQSTGNRGVVERAPLNMFPFMIFTGMQFDF</sequence>
<dbReference type="Pfam" id="PF00593">
    <property type="entry name" value="TonB_dep_Rec_b-barrel"/>
    <property type="match status" value="1"/>
</dbReference>
<keyword evidence="4" id="KW-0732">Signal</keyword>
<evidence type="ECO:0000313" key="11">
    <source>
        <dbReference type="EMBL" id="SVA18389.1"/>
    </source>
</evidence>
<name>A0A381TRE2_9ZZZZ</name>
<keyword evidence="2" id="KW-0813">Transport</keyword>
<accession>A0A381TRE2</accession>
<keyword evidence="7" id="KW-0675">Receptor</keyword>
<dbReference type="SUPFAM" id="SSF56935">
    <property type="entry name" value="Porins"/>
    <property type="match status" value="1"/>
</dbReference>
<dbReference type="GO" id="GO:0044718">
    <property type="term" value="P:siderophore transmembrane transport"/>
    <property type="evidence" value="ECO:0007669"/>
    <property type="project" value="TreeGrafter"/>
</dbReference>
<feature type="domain" description="TonB-dependent receptor-like beta-barrel" evidence="9">
    <location>
        <begin position="290"/>
        <end position="747"/>
    </location>
</feature>
<dbReference type="GO" id="GO:0009279">
    <property type="term" value="C:cell outer membrane"/>
    <property type="evidence" value="ECO:0007669"/>
    <property type="project" value="UniProtKB-SubCell"/>
</dbReference>
<feature type="domain" description="TonB-dependent receptor plug" evidence="10">
    <location>
        <begin position="147"/>
        <end position="219"/>
    </location>
</feature>
<keyword evidence="3" id="KW-0812">Transmembrane</keyword>
<dbReference type="AlphaFoldDB" id="A0A381TRE2"/>